<comment type="subcellular location">
    <subcellularLocation>
        <location evidence="1">Secreted</location>
    </subcellularLocation>
</comment>
<dbReference type="RefSeq" id="WP_338687569.1">
    <property type="nucleotide sequence ID" value="NZ_AP024702.1"/>
</dbReference>
<evidence type="ECO:0000256" key="2">
    <source>
        <dbReference type="ARBA" id="ARBA00022525"/>
    </source>
</evidence>
<dbReference type="Pfam" id="PF13385">
    <property type="entry name" value="Laminin_G_3"/>
    <property type="match status" value="2"/>
</dbReference>
<dbReference type="InterPro" id="IPR012938">
    <property type="entry name" value="Glc/Sorbosone_DH"/>
</dbReference>
<proteinExistence type="predicted"/>
<feature type="signal peptide" evidence="7">
    <location>
        <begin position="1"/>
        <end position="32"/>
    </location>
</feature>
<dbReference type="InterPro" id="IPR013320">
    <property type="entry name" value="ConA-like_dom_sf"/>
</dbReference>
<dbReference type="Gene3D" id="2.60.120.200">
    <property type="match status" value="2"/>
</dbReference>
<reference evidence="9 10" key="1">
    <citation type="submission" date="2021-06" db="EMBL/GenBank/DDBJ databases">
        <title>Complete genome of Haloferula helveola possessing various polysaccharide degrading enzymes.</title>
        <authorList>
            <person name="Takami H."/>
            <person name="Huang C."/>
            <person name="Hamasaki K."/>
        </authorList>
    </citation>
    <scope>NUCLEOTIDE SEQUENCE [LARGE SCALE GENOMIC DNA]</scope>
    <source>
        <strain evidence="9 10">CN-1</strain>
    </source>
</reference>
<keyword evidence="5" id="KW-1015">Disulfide bond</keyword>
<evidence type="ECO:0000256" key="3">
    <source>
        <dbReference type="ARBA" id="ARBA00022729"/>
    </source>
</evidence>
<keyword evidence="2" id="KW-0964">Secreted</keyword>
<dbReference type="SUPFAM" id="SSF50952">
    <property type="entry name" value="Soluble quinoprotein glucose dehydrogenase"/>
    <property type="match status" value="1"/>
</dbReference>
<dbReference type="InterPro" id="IPR059100">
    <property type="entry name" value="TSP3_bac"/>
</dbReference>
<dbReference type="Proteomes" id="UP001374893">
    <property type="component" value="Chromosome"/>
</dbReference>
<evidence type="ECO:0000256" key="6">
    <source>
        <dbReference type="SAM" id="MobiDB-lite"/>
    </source>
</evidence>
<feature type="chain" id="PRO_5047399731" description="LamG-like jellyroll fold domain-containing protein" evidence="7">
    <location>
        <begin position="33"/>
        <end position="1681"/>
    </location>
</feature>
<evidence type="ECO:0000256" key="4">
    <source>
        <dbReference type="ARBA" id="ARBA00022837"/>
    </source>
</evidence>
<dbReference type="Pfam" id="PF07995">
    <property type="entry name" value="GSDH"/>
    <property type="match status" value="1"/>
</dbReference>
<organism evidence="9 10">
    <name type="scientific">Haloferula helveola</name>
    <dbReference type="NCBI Taxonomy" id="490095"/>
    <lineage>
        <taxon>Bacteria</taxon>
        <taxon>Pseudomonadati</taxon>
        <taxon>Verrucomicrobiota</taxon>
        <taxon>Verrucomicrobiia</taxon>
        <taxon>Verrucomicrobiales</taxon>
        <taxon>Verrucomicrobiaceae</taxon>
        <taxon>Haloferula</taxon>
    </lineage>
</organism>
<dbReference type="SUPFAM" id="SSF46626">
    <property type="entry name" value="Cytochrome c"/>
    <property type="match status" value="1"/>
</dbReference>
<dbReference type="SMART" id="SM00560">
    <property type="entry name" value="LamGL"/>
    <property type="match status" value="1"/>
</dbReference>
<dbReference type="InterPro" id="IPR011041">
    <property type="entry name" value="Quinoprot_gluc/sorb_DH_b-prop"/>
</dbReference>
<dbReference type="InterPro" id="IPR006558">
    <property type="entry name" value="LamG-like"/>
</dbReference>
<dbReference type="Pfam" id="PF18884">
    <property type="entry name" value="TSP3_bac"/>
    <property type="match status" value="3"/>
</dbReference>
<dbReference type="InterPro" id="IPR011042">
    <property type="entry name" value="6-blade_b-propeller_TolB-like"/>
</dbReference>
<dbReference type="PANTHER" id="PTHR19328">
    <property type="entry name" value="HEDGEHOG-INTERACTING PROTEIN"/>
    <property type="match status" value="1"/>
</dbReference>
<feature type="compositionally biased region" description="Acidic residues" evidence="6">
    <location>
        <begin position="1050"/>
        <end position="1060"/>
    </location>
</feature>
<keyword evidence="10" id="KW-1185">Reference proteome</keyword>
<keyword evidence="4" id="KW-0106">Calcium</keyword>
<feature type="region of interest" description="Disordered" evidence="6">
    <location>
        <begin position="1050"/>
        <end position="1105"/>
    </location>
</feature>
<evidence type="ECO:0000256" key="5">
    <source>
        <dbReference type="ARBA" id="ARBA00023157"/>
    </source>
</evidence>
<keyword evidence="3 7" id="KW-0732">Signal</keyword>
<protein>
    <recommendedName>
        <fullName evidence="8">LamG-like jellyroll fold domain-containing protein</fullName>
    </recommendedName>
</protein>
<evidence type="ECO:0000313" key="9">
    <source>
        <dbReference type="EMBL" id="BCX46182.1"/>
    </source>
</evidence>
<dbReference type="Pfam" id="PF19078">
    <property type="entry name" value="Big_12"/>
    <property type="match status" value="1"/>
</dbReference>
<name>A0ABM7RC49_9BACT</name>
<dbReference type="InterPro" id="IPR028974">
    <property type="entry name" value="TSP_type-3_rpt"/>
</dbReference>
<dbReference type="SUPFAM" id="SSF103647">
    <property type="entry name" value="TSP type-3 repeat"/>
    <property type="match status" value="1"/>
</dbReference>
<evidence type="ECO:0000313" key="10">
    <source>
        <dbReference type="Proteomes" id="UP001374893"/>
    </source>
</evidence>
<feature type="domain" description="LamG-like jellyroll fold" evidence="8">
    <location>
        <begin position="1193"/>
        <end position="1330"/>
    </location>
</feature>
<dbReference type="Gene3D" id="2.120.10.30">
    <property type="entry name" value="TolB, C-terminal domain"/>
    <property type="match status" value="1"/>
</dbReference>
<dbReference type="PANTHER" id="PTHR19328:SF75">
    <property type="entry name" value="ALDOSE SUGAR DEHYDROGENASE YLII"/>
    <property type="match status" value="1"/>
</dbReference>
<dbReference type="InterPro" id="IPR036909">
    <property type="entry name" value="Cyt_c-like_dom_sf"/>
</dbReference>
<evidence type="ECO:0000259" key="8">
    <source>
        <dbReference type="SMART" id="SM00560"/>
    </source>
</evidence>
<evidence type="ECO:0000256" key="1">
    <source>
        <dbReference type="ARBA" id="ARBA00004613"/>
    </source>
</evidence>
<dbReference type="InterPro" id="IPR044048">
    <property type="entry name" value="Big_12"/>
</dbReference>
<feature type="region of interest" description="Disordered" evidence="6">
    <location>
        <begin position="292"/>
        <end position="318"/>
    </location>
</feature>
<sequence length="1681" mass="179823">MIPAAQKPIRRSSARPLAVLASLLALIAPAVAGGPVPVGAFLNGAFPEEPPGSATGFTTVNAFPNLRFIGPLWITTYPGPGSDPDPAVKDLVVVGKAGHVWRFPNRPDVLPSEVKLMLNLSKYGDGVYLPGEVLPDANFEPAVITGKVPSVPSAPDIAFYNLTFHPNFGQAGMTGEDHVYACYVHLPDLPGADNEKYTYVRVSRFTVIEDPVDGPVMDPASELVLIDQHDQDRNHSGGAMFFGDDGFLYISTGDGGFAYSNSPSERMSQRLDTALMGGILRIDVDMTGGAVSHPIRRHPDDSGFNKGGLEPPSPPETPVTWPPSFSGNYYIPSDNPWVDPSPGSGILEEFWSIGLRSPHTMHFDRVTGRVWVGDVGGSDEEIHLVDKGDNSGWDYTNGGGQAQPNPLTGTNDPAILTVTEYRAIIGGYIYRDAEFPNLEGKLLFGDHVTGKVETLSYTEGQPPVREFLCDFPRTGFKEGLGNFCRGPNGEVFMTDLGGFNDTTDIEDNDGTIQKLAAVGTTSDAPPLLSQTHAFLDLPTLTTNPAFLPYGVLSPLWSDAAVKDRWIALPNDGGHDTPAERIEFSESGNWEFPAGTVLMKHFELPVDDTNPDTTVRLETRFIVCTEGGGKYGLTYRWLPDQSDAVLLTNSETGDYTISEAGGGSRLQTWVFPGRSDCLQCHNASSGQALGVRTHQLNGFIPHPDTGLLANQLLTWSERGMLDVTLNAEQVANFIQSRPIDEPEAPAEHRVRSYLDANCSHCHQPGAPGGNFDARLATPLLRQNVINAKPDRFQDLAPDGRYVKPMDVANSIFHYRMNHALPDNAAMPPLAKNVVDDEAVQLLADWITNDLSPADFPALPTHVRPVISAQSDTSGDFFVTIVFDEEVNGFEAADLDVTNGTVLRLEGSSYYYAAKIRPTADPVSVRLPANRVTSGTSGNPNSSSVLLNIPYVDDQPPEPGWVGLPPDGRFSGTLALGVGFGEAVTGLETSDFVVTNATVTNLRELAGVYYVDLIPSGLGPVQIELLASSVSDGQALTNPSLTADLLAVEPDADGDGLSDADEALFGGDPGNPDTDGDGLSDGDEVHRFGSNPSLTDSDGDGFSDSAEVYIGSDPALGTITPPYNPPPGLVSYYNFDEGTGNNATDTAPLGAPETASRVQGTVLWDTAAPLIGNASLDLNGSTSLQANTPLTVATRQFSISVWVKSDSFNAPREGIFNHRDASNQNFWGIAINPEIPGGSDFRINGSNGGVSVPASTFVTGKWQHVVATWDGDTREAHTYVDGKLLASATGVYDIFTAFDRPWQIGDDPCCSGREMNGRLDDLAVFERVLSGEEIHQIQQGGLRGLPVTQSIRSLPFVLTINSPLPVAASPPSPPAELVSYYSFDEGSGNNAADTALLGSPETATRVQGSVGWNTTTPLIGAASLDLDGFTSLEAVTPFTAGDEAFSISVWVRSGSFSTSKEGIINHRDDSNGNVWGISVAPNYPGGSDYRIATDNGGVSVPPNTFVTGTWQHVVITWNGLAGTAQAYVDGVLLSTATGLSEVFTAFDNPWQIGDDPCCNGREMDGQLDDLALFRGILSPVQIRDIHLGGLAGNPVPTSFQPTPDPTPTAEMTPDGRTVLRWYSTPGATYSVLTSTDLALPTDQWTVLYRQVATQSYSSSYTVPFSPVADLFHRRFFVIRLEED</sequence>
<dbReference type="EMBL" id="AP024702">
    <property type="protein sequence ID" value="BCX46182.1"/>
    <property type="molecule type" value="Genomic_DNA"/>
</dbReference>
<dbReference type="SUPFAM" id="SSF49899">
    <property type="entry name" value="Concanavalin A-like lectins/glucanases"/>
    <property type="match status" value="2"/>
</dbReference>
<dbReference type="Gene3D" id="4.10.1080.10">
    <property type="entry name" value="TSP type-3 repeat"/>
    <property type="match status" value="1"/>
</dbReference>
<accession>A0ABM7RC49</accession>
<gene>
    <name evidence="9" type="ORF">HAHE_00900</name>
</gene>
<evidence type="ECO:0000256" key="7">
    <source>
        <dbReference type="SAM" id="SignalP"/>
    </source>
</evidence>